<comment type="caution">
    <text evidence="2">The sequence shown here is derived from an EMBL/GenBank/DDBJ whole genome shotgun (WGS) entry which is preliminary data.</text>
</comment>
<sequence>MGQKELPCAPKSFTMMLGVPTCPNVSAPVAVGHIDIGLIFAKSACEESTASERSSATQEQPSRQSTRRVTHRLRTDVAMQVGVERQCSFRPGGREHR</sequence>
<dbReference type="Proteomes" id="UP000438429">
    <property type="component" value="Unassembled WGS sequence"/>
</dbReference>
<organism evidence="2 3">
    <name type="scientific">Scophthalmus maximus</name>
    <name type="common">Turbot</name>
    <name type="synonym">Psetta maxima</name>
    <dbReference type="NCBI Taxonomy" id="52904"/>
    <lineage>
        <taxon>Eukaryota</taxon>
        <taxon>Metazoa</taxon>
        <taxon>Chordata</taxon>
        <taxon>Craniata</taxon>
        <taxon>Vertebrata</taxon>
        <taxon>Euteleostomi</taxon>
        <taxon>Actinopterygii</taxon>
        <taxon>Neopterygii</taxon>
        <taxon>Teleostei</taxon>
        <taxon>Neoteleostei</taxon>
        <taxon>Acanthomorphata</taxon>
        <taxon>Carangaria</taxon>
        <taxon>Pleuronectiformes</taxon>
        <taxon>Pleuronectoidei</taxon>
        <taxon>Scophthalmidae</taxon>
        <taxon>Scophthalmus</taxon>
    </lineage>
</organism>
<evidence type="ECO:0000313" key="2">
    <source>
        <dbReference type="EMBL" id="KAF0043883.1"/>
    </source>
</evidence>
<evidence type="ECO:0000256" key="1">
    <source>
        <dbReference type="SAM" id="MobiDB-lite"/>
    </source>
</evidence>
<name>A0A6A4TD17_SCOMX</name>
<dbReference type="EMBL" id="VEVO01000003">
    <property type="protein sequence ID" value="KAF0043883.1"/>
    <property type="molecule type" value="Genomic_DNA"/>
</dbReference>
<accession>A0A6A4TD17</accession>
<evidence type="ECO:0000313" key="3">
    <source>
        <dbReference type="Proteomes" id="UP000438429"/>
    </source>
</evidence>
<feature type="region of interest" description="Disordered" evidence="1">
    <location>
        <begin position="48"/>
        <end position="75"/>
    </location>
</feature>
<protein>
    <submittedName>
        <fullName evidence="2">Uncharacterized protein</fullName>
    </submittedName>
</protein>
<dbReference type="AlphaFoldDB" id="A0A6A4TD17"/>
<reference evidence="2 3" key="1">
    <citation type="submission" date="2019-06" db="EMBL/GenBank/DDBJ databases">
        <title>Draft genomes of female and male turbot (Scophthalmus maximus).</title>
        <authorList>
            <person name="Xu H."/>
            <person name="Xu X.-W."/>
            <person name="Shao C."/>
            <person name="Chen S."/>
        </authorList>
    </citation>
    <scope>NUCLEOTIDE SEQUENCE [LARGE SCALE GENOMIC DNA]</scope>
    <source>
        <strain evidence="2">Ysfricsl-2016a</strain>
        <tissue evidence="2">Blood</tissue>
    </source>
</reference>
<gene>
    <name evidence="2" type="ORF">F2P81_003041</name>
</gene>
<proteinExistence type="predicted"/>